<accession>A0ACB8DRG7</accession>
<proteinExistence type="predicted"/>
<evidence type="ECO:0000313" key="2">
    <source>
        <dbReference type="Proteomes" id="UP000821865"/>
    </source>
</evidence>
<dbReference type="Proteomes" id="UP000821865">
    <property type="component" value="Chromosome 10"/>
</dbReference>
<name>A0ACB8DRG7_DERSI</name>
<protein>
    <submittedName>
        <fullName evidence="1">Uncharacterized protein</fullName>
    </submittedName>
</protein>
<organism evidence="1 2">
    <name type="scientific">Dermacentor silvarum</name>
    <name type="common">Tick</name>
    <dbReference type="NCBI Taxonomy" id="543639"/>
    <lineage>
        <taxon>Eukaryota</taxon>
        <taxon>Metazoa</taxon>
        <taxon>Ecdysozoa</taxon>
        <taxon>Arthropoda</taxon>
        <taxon>Chelicerata</taxon>
        <taxon>Arachnida</taxon>
        <taxon>Acari</taxon>
        <taxon>Parasitiformes</taxon>
        <taxon>Ixodida</taxon>
        <taxon>Ixodoidea</taxon>
        <taxon>Ixodidae</taxon>
        <taxon>Rhipicephalinae</taxon>
        <taxon>Dermacentor</taxon>
    </lineage>
</organism>
<sequence>MIPKESVKQDQGEQNEKQDDGFSSSGTEAWKPGQKPRPSAGAQVDPATVATQPNTAVAASQEPVGSRVSEMSMASVPLALDASSSRQRQFEAVMPSSGGSEPLPDVVSDASQTLDSAYPSYRSLTLQYSPSRRQQAQTSIPTLELASADSFVGSPSAGQEAPARPQSQETQVQRFWSLSSVLNFLFTPANKLGMQLVRSAGQPDDNQSFKHEAREPTMSATTVPEAGGRLPSKQANNEDVVHVESRTLLVPWSQTPRRLDQMQSMSEAAEGSLPPSSPVSPSPPMMGSQVQDASPEASEYDETFAAPRIPWFTLFVTWLQVRAHWNFLHKHYPERCASVDTIVEEGHWERALFAAFHHTNAVHLVFNLMSFFASGLVLEAALGTAYFGAVFATLVSLVGLVHTALILTVCKYTSVLPLHAACAHTFAGVTVAADILTRTHFGGSTIRYGSYEFKYLERWALLVEMLVLYGISVDNLLPMASGLLVGGFLAKTRLGRFIISVRRPRRYVNLPVLQYAPVTYLFSGFIIAAHMYGPPSNHSATAQPTLTFQYPIWQLPILSALYLPNLFQLVYVILSLLTVGVQLERDLGHLSFLFHVAGLLLAVNLTLNGLTCAAWKHVIVHHTDRPQPAAHSASCGCGLVGVLLALKIVHSNRNNGRRDRYQMASFSMPVPFWTGMFIELAHMCWYRPTGSTIGHVIGVLLGLAVVIIKSEHFANCSPGVGSA</sequence>
<evidence type="ECO:0000313" key="1">
    <source>
        <dbReference type="EMBL" id="KAH7975100.1"/>
    </source>
</evidence>
<reference evidence="1" key="1">
    <citation type="submission" date="2020-05" db="EMBL/GenBank/DDBJ databases">
        <title>Large-scale comparative analyses of tick genomes elucidate their genetic diversity and vector capacities.</title>
        <authorList>
            <person name="Jia N."/>
            <person name="Wang J."/>
            <person name="Shi W."/>
            <person name="Du L."/>
            <person name="Sun Y."/>
            <person name="Zhan W."/>
            <person name="Jiang J."/>
            <person name="Wang Q."/>
            <person name="Zhang B."/>
            <person name="Ji P."/>
            <person name="Sakyi L.B."/>
            <person name="Cui X."/>
            <person name="Yuan T."/>
            <person name="Jiang B."/>
            <person name="Yang W."/>
            <person name="Lam T.T.-Y."/>
            <person name="Chang Q."/>
            <person name="Ding S."/>
            <person name="Wang X."/>
            <person name="Zhu J."/>
            <person name="Ruan X."/>
            <person name="Zhao L."/>
            <person name="Wei J."/>
            <person name="Que T."/>
            <person name="Du C."/>
            <person name="Cheng J."/>
            <person name="Dai P."/>
            <person name="Han X."/>
            <person name="Huang E."/>
            <person name="Gao Y."/>
            <person name="Liu J."/>
            <person name="Shao H."/>
            <person name="Ye R."/>
            <person name="Li L."/>
            <person name="Wei W."/>
            <person name="Wang X."/>
            <person name="Wang C."/>
            <person name="Yang T."/>
            <person name="Huo Q."/>
            <person name="Li W."/>
            <person name="Guo W."/>
            <person name="Chen H."/>
            <person name="Zhou L."/>
            <person name="Ni X."/>
            <person name="Tian J."/>
            <person name="Zhou Y."/>
            <person name="Sheng Y."/>
            <person name="Liu T."/>
            <person name="Pan Y."/>
            <person name="Xia L."/>
            <person name="Li J."/>
            <person name="Zhao F."/>
            <person name="Cao W."/>
        </authorList>
    </citation>
    <scope>NUCLEOTIDE SEQUENCE</scope>
    <source>
        <strain evidence="1">Dsil-2018</strain>
    </source>
</reference>
<gene>
    <name evidence="1" type="ORF">HPB49_023545</name>
</gene>
<keyword evidence="2" id="KW-1185">Reference proteome</keyword>
<dbReference type="EMBL" id="CM023479">
    <property type="protein sequence ID" value="KAH7975100.1"/>
    <property type="molecule type" value="Genomic_DNA"/>
</dbReference>
<comment type="caution">
    <text evidence="1">The sequence shown here is derived from an EMBL/GenBank/DDBJ whole genome shotgun (WGS) entry which is preliminary data.</text>
</comment>